<sequence>MDLRLIFQIQIYKIDIVIKLFSYVIT</sequence>
<evidence type="ECO:0000313" key="1">
    <source>
        <dbReference type="EMBL" id="MBX58673.1"/>
    </source>
</evidence>
<reference evidence="1" key="1">
    <citation type="submission" date="2018-02" db="EMBL/GenBank/DDBJ databases">
        <title>Rhizophora mucronata_Transcriptome.</title>
        <authorList>
            <person name="Meera S.P."/>
            <person name="Sreeshan A."/>
            <person name="Augustine A."/>
        </authorList>
    </citation>
    <scope>NUCLEOTIDE SEQUENCE</scope>
    <source>
        <tissue evidence="1">Leaf</tissue>
    </source>
</reference>
<name>A0A2P2PVK1_RHIMU</name>
<proteinExistence type="predicted"/>
<protein>
    <submittedName>
        <fullName evidence="1">Uncharacterized protein</fullName>
    </submittedName>
</protein>
<organism evidence="1">
    <name type="scientific">Rhizophora mucronata</name>
    <name type="common">Asiatic mangrove</name>
    <dbReference type="NCBI Taxonomy" id="61149"/>
    <lineage>
        <taxon>Eukaryota</taxon>
        <taxon>Viridiplantae</taxon>
        <taxon>Streptophyta</taxon>
        <taxon>Embryophyta</taxon>
        <taxon>Tracheophyta</taxon>
        <taxon>Spermatophyta</taxon>
        <taxon>Magnoliopsida</taxon>
        <taxon>eudicotyledons</taxon>
        <taxon>Gunneridae</taxon>
        <taxon>Pentapetalae</taxon>
        <taxon>rosids</taxon>
        <taxon>fabids</taxon>
        <taxon>Malpighiales</taxon>
        <taxon>Rhizophoraceae</taxon>
        <taxon>Rhizophora</taxon>
    </lineage>
</organism>
<dbReference type="EMBL" id="GGEC01078189">
    <property type="protein sequence ID" value="MBX58673.1"/>
    <property type="molecule type" value="Transcribed_RNA"/>
</dbReference>
<dbReference type="AlphaFoldDB" id="A0A2P2PVK1"/>
<accession>A0A2P2PVK1</accession>